<dbReference type="CDD" id="cd08161">
    <property type="entry name" value="SET"/>
    <property type="match status" value="1"/>
</dbReference>
<feature type="domain" description="SET" evidence="3">
    <location>
        <begin position="248"/>
        <end position="385"/>
    </location>
</feature>
<gene>
    <name evidence="4" type="ORF">IV203_031306</name>
</gene>
<evidence type="ECO:0000256" key="1">
    <source>
        <dbReference type="SAM" id="MobiDB-lite"/>
    </source>
</evidence>
<comment type="caution">
    <text evidence="4">The sequence shown here is derived from an EMBL/GenBank/DDBJ whole genome shotgun (WGS) entry which is preliminary data.</text>
</comment>
<feature type="signal peptide" evidence="2">
    <location>
        <begin position="1"/>
        <end position="23"/>
    </location>
</feature>
<dbReference type="GO" id="GO:0008168">
    <property type="term" value="F:methyltransferase activity"/>
    <property type="evidence" value="ECO:0007669"/>
    <property type="project" value="UniProtKB-KW"/>
</dbReference>
<accession>A0A9K3Q2J1</accession>
<reference evidence="4" key="1">
    <citation type="journal article" date="2021" name="Sci. Rep.">
        <title>Diploid genomic architecture of Nitzschia inconspicua, an elite biomass production diatom.</title>
        <authorList>
            <person name="Oliver A."/>
            <person name="Podell S."/>
            <person name="Pinowska A."/>
            <person name="Traller J.C."/>
            <person name="Smith S.R."/>
            <person name="McClure R."/>
            <person name="Beliaev A."/>
            <person name="Bohutskyi P."/>
            <person name="Hill E.A."/>
            <person name="Rabines A."/>
            <person name="Zheng H."/>
            <person name="Allen L.Z."/>
            <person name="Kuo A."/>
            <person name="Grigoriev I.V."/>
            <person name="Allen A.E."/>
            <person name="Hazlebeck D."/>
            <person name="Allen E.E."/>
        </authorList>
    </citation>
    <scope>NUCLEOTIDE SEQUENCE</scope>
    <source>
        <strain evidence="4">Hildebrandi</strain>
    </source>
</reference>
<reference evidence="4" key="2">
    <citation type="submission" date="2021-04" db="EMBL/GenBank/DDBJ databases">
        <authorList>
            <person name="Podell S."/>
        </authorList>
    </citation>
    <scope>NUCLEOTIDE SEQUENCE</scope>
    <source>
        <strain evidence="4">Hildebrandi</strain>
    </source>
</reference>
<dbReference type="Proteomes" id="UP000693970">
    <property type="component" value="Unassembled WGS sequence"/>
</dbReference>
<keyword evidence="4" id="KW-0808">Transferase</keyword>
<evidence type="ECO:0000256" key="2">
    <source>
        <dbReference type="SAM" id="SignalP"/>
    </source>
</evidence>
<keyword evidence="2" id="KW-0732">Signal</keyword>
<evidence type="ECO:0000313" key="5">
    <source>
        <dbReference type="Proteomes" id="UP000693970"/>
    </source>
</evidence>
<organism evidence="4 5">
    <name type="scientific">Nitzschia inconspicua</name>
    <dbReference type="NCBI Taxonomy" id="303405"/>
    <lineage>
        <taxon>Eukaryota</taxon>
        <taxon>Sar</taxon>
        <taxon>Stramenopiles</taxon>
        <taxon>Ochrophyta</taxon>
        <taxon>Bacillariophyta</taxon>
        <taxon>Bacillariophyceae</taxon>
        <taxon>Bacillariophycidae</taxon>
        <taxon>Bacillariales</taxon>
        <taxon>Bacillariaceae</taxon>
        <taxon>Nitzschia</taxon>
    </lineage>
</organism>
<dbReference type="Pfam" id="PF00856">
    <property type="entry name" value="SET"/>
    <property type="match status" value="1"/>
</dbReference>
<dbReference type="AlphaFoldDB" id="A0A9K3Q2J1"/>
<dbReference type="OrthoDB" id="5560686at2759"/>
<feature type="region of interest" description="Disordered" evidence="1">
    <location>
        <begin position="37"/>
        <end position="56"/>
    </location>
</feature>
<dbReference type="PROSITE" id="PS50280">
    <property type="entry name" value="SET"/>
    <property type="match status" value="1"/>
</dbReference>
<keyword evidence="4" id="KW-0489">Methyltransferase</keyword>
<feature type="compositionally biased region" description="Low complexity" evidence="1">
    <location>
        <begin position="39"/>
        <end position="54"/>
    </location>
</feature>
<protein>
    <submittedName>
        <fullName evidence="4">SET methyltransferase domain containing protein</fullName>
    </submittedName>
</protein>
<proteinExistence type="predicted"/>
<dbReference type="EMBL" id="JAGRRH010000006">
    <property type="protein sequence ID" value="KAG7368563.1"/>
    <property type="molecule type" value="Genomic_DNA"/>
</dbReference>
<dbReference type="GO" id="GO:0032259">
    <property type="term" value="P:methylation"/>
    <property type="evidence" value="ECO:0007669"/>
    <property type="project" value="UniProtKB-KW"/>
</dbReference>
<dbReference type="InterPro" id="IPR001214">
    <property type="entry name" value="SET_dom"/>
</dbReference>
<sequence length="568" mass="64551">MPRLFSLTLLLLIWSGFLSSTDSAENAAVVTNECLETQSTDASTTGSSPPSSHSRNAIPEDCGLVYANIPDIHEWGVFTMVPRQKGSPVNRFGDIIIQWPDPSPMRHDPSLCEDGACPPRQGLLQYTWNGQETGGHNEGRKRVESVVTGLGMCARTTSEAARKHNIIPLVPRVDEGGLTRFDSPGAGAITQYHNYTWWFTKDVEAGEELLYSSSGKIPIIAGDQMTDTRVAPSKPSLDYLKKNGYCIDNIRPRKSRVKEAGRGAFATRQIPEGAIVAPVPVVPVKREELMAKDNTHHKSKEQLLLNYCLGSNTSEWLLFPFSPSINLVNHFHDPNVKLQWSHSSLEIIGQYRHSPNTNKNPPILMLEMVSTKPIQEGDEIYMDYGQAWEDSWWKHTKEIWKPINEHYTPSYVMDDAIRMLRTEQEQKEHPYPNNVFTSCFYRYSDRTEEERTIAKQRNQKDSASLNSFRWKLTRGLYDLKNLRPCSVLKRLEDSKGRSAYAVRMFNRHGLDEDERIPEDQLHIVTHVPRAAIRFSDKSGTTDQHLTFAFRHEVGFPGINFLEEALRPQ</sequence>
<name>A0A9K3Q2J1_9STRA</name>
<keyword evidence="5" id="KW-1185">Reference proteome</keyword>
<evidence type="ECO:0000313" key="4">
    <source>
        <dbReference type="EMBL" id="KAG7368563.1"/>
    </source>
</evidence>
<feature type="chain" id="PRO_5039926072" evidence="2">
    <location>
        <begin position="24"/>
        <end position="568"/>
    </location>
</feature>
<evidence type="ECO:0000259" key="3">
    <source>
        <dbReference type="PROSITE" id="PS50280"/>
    </source>
</evidence>